<gene>
    <name evidence="9" type="ORF">Strain138_000097</name>
    <name evidence="10" type="ORF">Strain318_000097</name>
</gene>
<name>A0AA49JXN0_9BACT</name>
<dbReference type="PANTHER" id="PTHR11705:SF143">
    <property type="entry name" value="SLL0236 PROTEIN"/>
    <property type="match status" value="1"/>
</dbReference>
<keyword evidence="4" id="KW-0378">Hydrolase</keyword>
<dbReference type="AlphaFoldDB" id="A0AA49JXN0"/>
<dbReference type="EMBL" id="CP130613">
    <property type="protein sequence ID" value="WKW13774.1"/>
    <property type="molecule type" value="Genomic_DNA"/>
</dbReference>
<evidence type="ECO:0000313" key="11">
    <source>
        <dbReference type="Proteomes" id="UP001229955"/>
    </source>
</evidence>
<dbReference type="Gene3D" id="3.40.630.10">
    <property type="entry name" value="Zn peptidases"/>
    <property type="match status" value="1"/>
</dbReference>
<dbReference type="GO" id="GO:0006508">
    <property type="term" value="P:proteolysis"/>
    <property type="evidence" value="ECO:0007669"/>
    <property type="project" value="UniProtKB-KW"/>
</dbReference>
<accession>A0AA49JXN0</accession>
<dbReference type="GO" id="GO:0004181">
    <property type="term" value="F:metallocarboxypeptidase activity"/>
    <property type="evidence" value="ECO:0007669"/>
    <property type="project" value="InterPro"/>
</dbReference>
<evidence type="ECO:0000256" key="4">
    <source>
        <dbReference type="ARBA" id="ARBA00022801"/>
    </source>
</evidence>
<keyword evidence="5" id="KW-0862">Zinc</keyword>
<evidence type="ECO:0000313" key="9">
    <source>
        <dbReference type="EMBL" id="WKW10865.1"/>
    </source>
</evidence>
<evidence type="ECO:0000256" key="1">
    <source>
        <dbReference type="ARBA" id="ARBA00001947"/>
    </source>
</evidence>
<keyword evidence="3" id="KW-0645">Protease</keyword>
<evidence type="ECO:0000256" key="6">
    <source>
        <dbReference type="ARBA" id="ARBA00023049"/>
    </source>
</evidence>
<feature type="domain" description="Peptidase M14" evidence="8">
    <location>
        <begin position="90"/>
        <end position="232"/>
    </location>
</feature>
<evidence type="ECO:0000256" key="2">
    <source>
        <dbReference type="ARBA" id="ARBA00005988"/>
    </source>
</evidence>
<keyword evidence="6" id="KW-0482">Metalloprotease</keyword>
<proteinExistence type="inferred from homology"/>
<evidence type="ECO:0000259" key="8">
    <source>
        <dbReference type="Pfam" id="PF00246"/>
    </source>
</evidence>
<keyword evidence="7" id="KW-0732">Signal</keyword>
<organism evidence="10 11">
    <name type="scientific">Pseudogemmatithrix spongiicola</name>
    <dbReference type="NCBI Taxonomy" id="3062599"/>
    <lineage>
        <taxon>Bacteria</taxon>
        <taxon>Pseudomonadati</taxon>
        <taxon>Gemmatimonadota</taxon>
        <taxon>Gemmatimonadia</taxon>
        <taxon>Gemmatimonadales</taxon>
        <taxon>Gemmatimonadaceae</taxon>
        <taxon>Pseudogemmatithrix</taxon>
    </lineage>
</organism>
<dbReference type="Proteomes" id="UP001229955">
    <property type="component" value="Chromosome"/>
</dbReference>
<protein>
    <submittedName>
        <fullName evidence="10">M14 family zinc carboxypeptidase</fullName>
    </submittedName>
</protein>
<keyword evidence="11" id="KW-1185">Reference proteome</keyword>
<evidence type="ECO:0000313" key="10">
    <source>
        <dbReference type="EMBL" id="WKW13774.1"/>
    </source>
</evidence>
<dbReference type="GO" id="GO:0005615">
    <property type="term" value="C:extracellular space"/>
    <property type="evidence" value="ECO:0007669"/>
    <property type="project" value="TreeGrafter"/>
</dbReference>
<dbReference type="SUPFAM" id="SSF53187">
    <property type="entry name" value="Zn-dependent exopeptidases"/>
    <property type="match status" value="1"/>
</dbReference>
<comment type="similarity">
    <text evidence="2">Belongs to the peptidase M14 family.</text>
</comment>
<dbReference type="RefSeq" id="WP_367886575.1">
    <property type="nucleotide sequence ID" value="NZ_CP130612.1"/>
</dbReference>
<evidence type="ECO:0000256" key="7">
    <source>
        <dbReference type="SAM" id="SignalP"/>
    </source>
</evidence>
<accession>A0AA49JRZ4</accession>
<sequence length="993" mass="109131">MAPIVRPRRMPHIAAHTLALLLIAAPLAAQQQQPIDQEYTAKIREYLQDPRISTELVDHLPAHPTIPTPLKFFGRIVGTPGELTYAADIHRYYQALDAASDRVKVWKIGTSEEGRDMYVLAVADEATIRDLDRYRGYLKELTDPRRTSEARARELIQTAKPIYWVTTGLHSGETGGPEMVMELAYRLAVSDQALIKNIRENAITFITPVLEVDGRERQVDTYYFNKTRPTGESRLPLMYWGKYVAHDNNRDGMGQFLALTRHTNRFFLEWTPQVMHDLHESVSYLYTSTGTGPYNEWLDPITVTEWWTMAQVDVMEMTKRGVPGVWTYGFYDGWTPNYLFFAAHAHNAIGRFYEVQSYGPDNNPSLRVGPQTTSREWFRPNPPLPEIKWGPRNSVNIGQSGLLFSLDHFASNRRLYLENYWLKNKRSVEKGRAGPTYAWHVPANQRRRVDAVDAINELQRQGLEIHVADADYTLNGTRVQRGDWIVRADQPYRTLADMYFSVQNFSPANPRPYDDTGWTFQLMRNVVVTPVTDSSVLTRRMTPLTAPARATGGISGSGRVVIVDHTTDNALVSMRFRLRDVPMRAAQADFEAGGRRYRAGAFIIPDADLARVGATLTELGLQGYAVAAAPSVATHDLDVPRIGYVHSWQRTQDEGWVRAAFDTYGVPYEYFADQRLREGNLRSKYDVIVFPHVGGTAQAQVNGLAMTGTLPLPYKKTEQTPNLGANDSSDDIRGGMGIEGLMALYEFVKAGGTLIVEGATSTIFPEYNLTTGITVEEPDSLFARGSVYRGIVTDRRSPIAYGFNAKVPVYFSQAPVLAVQGATPGGGGGFGGAAGNSQQQNTTPMATRVTVSSWDWNAIEGIAPADAAAAPAAAGRGGAAAGGARGGAASGAAAGGAAAGANAATAAAPRPAMRDTRPRAVLSFPANPAEMLLSGTLAGGQALANRAQVVDAPIGDGHVVMFGIRPFWRWQTHGTFFLGFNAILHWNDLDAGR</sequence>
<keyword evidence="10" id="KW-0121">Carboxypeptidase</keyword>
<dbReference type="EMBL" id="CP130612">
    <property type="protein sequence ID" value="WKW10865.1"/>
    <property type="molecule type" value="Genomic_DNA"/>
</dbReference>
<feature type="chain" id="PRO_5041453657" evidence="7">
    <location>
        <begin position="30"/>
        <end position="993"/>
    </location>
</feature>
<dbReference type="PANTHER" id="PTHR11705">
    <property type="entry name" value="PROTEASE FAMILY M14 CARBOXYPEPTIDASE A,B"/>
    <property type="match status" value="1"/>
</dbReference>
<dbReference type="InterPro" id="IPR000834">
    <property type="entry name" value="Peptidase_M14"/>
</dbReference>
<reference evidence="10" key="1">
    <citation type="submission" date="2023-07" db="EMBL/GenBank/DDBJ databases">
        <authorList>
            <person name="Haufschild T."/>
            <person name="Kallscheuer N."/>
            <person name="Hammer J."/>
            <person name="Kohn T."/>
            <person name="Kabuu M."/>
            <person name="Jogler M."/>
            <person name="Wohfarth N."/>
            <person name="Heuer A."/>
            <person name="Rohde M."/>
            <person name="van Teeseling M.C.F."/>
            <person name="Jogler C."/>
        </authorList>
    </citation>
    <scope>NUCLEOTIDE SEQUENCE</scope>
    <source>
        <strain evidence="9">Strain 138</strain>
        <strain evidence="10">Strain 318</strain>
    </source>
</reference>
<feature type="signal peptide" evidence="7">
    <location>
        <begin position="1"/>
        <end position="29"/>
    </location>
</feature>
<dbReference type="GO" id="GO:0008270">
    <property type="term" value="F:zinc ion binding"/>
    <property type="evidence" value="ECO:0007669"/>
    <property type="project" value="InterPro"/>
</dbReference>
<comment type="cofactor">
    <cofactor evidence="1">
        <name>Zn(2+)</name>
        <dbReference type="ChEBI" id="CHEBI:29105"/>
    </cofactor>
</comment>
<dbReference type="KEGG" id="pspc:Strain318_000097"/>
<evidence type="ECO:0000256" key="5">
    <source>
        <dbReference type="ARBA" id="ARBA00022833"/>
    </source>
</evidence>
<evidence type="ECO:0000256" key="3">
    <source>
        <dbReference type="ARBA" id="ARBA00022670"/>
    </source>
</evidence>
<dbReference type="Pfam" id="PF00246">
    <property type="entry name" value="Peptidase_M14"/>
    <property type="match status" value="1"/>
</dbReference>